<comment type="caution">
    <text evidence="1">The sequence shown here is derived from an EMBL/GenBank/DDBJ whole genome shotgun (WGS) entry which is preliminary data.</text>
</comment>
<proteinExistence type="predicted"/>
<protein>
    <submittedName>
        <fullName evidence="1">Uncharacterized protein</fullName>
    </submittedName>
</protein>
<evidence type="ECO:0000313" key="1">
    <source>
        <dbReference type="EMBL" id="KAG4306266.1"/>
    </source>
</evidence>
<organism evidence="1 2">
    <name type="scientific">Pneumocystis oryctolagi</name>
    <dbReference type="NCBI Taxonomy" id="42067"/>
    <lineage>
        <taxon>Eukaryota</taxon>
        <taxon>Fungi</taxon>
        <taxon>Dikarya</taxon>
        <taxon>Ascomycota</taxon>
        <taxon>Taphrinomycotina</taxon>
        <taxon>Pneumocystomycetes</taxon>
        <taxon>Pneumocystaceae</taxon>
        <taxon>Pneumocystis</taxon>
    </lineage>
</organism>
<keyword evidence="2" id="KW-1185">Reference proteome</keyword>
<dbReference type="Proteomes" id="UP000768646">
    <property type="component" value="Unassembled WGS sequence"/>
</dbReference>
<name>A0ACB7CFA4_9ASCO</name>
<gene>
    <name evidence="1" type="ORF">PORY_000254</name>
</gene>
<evidence type="ECO:0000313" key="2">
    <source>
        <dbReference type="Proteomes" id="UP000768646"/>
    </source>
</evidence>
<dbReference type="EMBL" id="JABTEG010000001">
    <property type="protein sequence ID" value="KAG4306266.1"/>
    <property type="molecule type" value="Genomic_DNA"/>
</dbReference>
<reference evidence="1 2" key="1">
    <citation type="journal article" date="2021" name="Commun. Biol.">
        <title>Genomic insights into the host specific adaptation of the Pneumocystis genus.</title>
        <authorList>
            <person name="Cisse O.H."/>
            <person name="Ma L."/>
            <person name="Dekker J.P."/>
            <person name="Khil P.P."/>
            <person name="Youn J.-H."/>
            <person name="Brenchley J.M."/>
            <person name="Blair R."/>
            <person name="Pahar B."/>
            <person name="Chabe M."/>
            <person name="Van Rompay K.K.A."/>
            <person name="Keesler R."/>
            <person name="Sukura A."/>
            <person name="Hirsch V."/>
            <person name="Kutty G."/>
            <person name="Liu Y."/>
            <person name="Peng L."/>
            <person name="Chen J."/>
            <person name="Song J."/>
            <person name="Weissenbacher-Lang C."/>
            <person name="Xu J."/>
            <person name="Upham N.S."/>
            <person name="Stajich J.E."/>
            <person name="Cuomo C.A."/>
            <person name="Cushion M.T."/>
            <person name="Kovacs J.A."/>
        </authorList>
    </citation>
    <scope>NUCLEOTIDE SEQUENCE [LARGE SCALE GENOMIC DNA]</scope>
    <source>
        <strain evidence="1 2">RABM</strain>
    </source>
</reference>
<sequence>MENSSKESCTSCFEQKVSDIKTFSGNLKPLWTGYFEESVKLSSFRVYITRPKPSSFHKASIQTFFVMHHGAGSCGLSFACLAKEITSMVDSECGILTYDARGHGDSDDILKDGKIDLRLDELCKDLVRILELVNEYFGYENPFEVILVGHSLGGAVVAHVAKKQLISNIIGCVVLDIVEGSVINSFPMMIHHFSKRPRAFDTIQQCIDWHLKNKVIRNEQSAHISIPMLLKKQSPQDAIYGKWAWRVNLGETRQFWYNWFSGLSECFLSVSSPKLLILSNTDRLDKTLMIAQMQGKFQLITLNQLQRLYFLIKTSFFPLKIGVFCLGIVFLFCGIVGVVKFGRDIGICASSEADEAVQLPNFKSTEVRSAGFVEQFTEGWQNRWVISSALRRIDGNNTMFYDGEWSVEEPSVYKGINGDMGLVVKKAAAHHAISAKFEKSMNNKGKILVVQYEVKLQNDLECGGAYLKLITESREDIRFKDFSNQTPYTIMFGPDKCGMTNKVHFIFRHKNPKTGKYEEKHLKSPPTIEETKFTTLYTLIVRPDQSFEIRINNKPLKKGSLLKDFDPPVNPEKFIVDPDDKKPDDWVDEATIIDVNAKKPDDWDENEPPQILDVNAVKPTNWLEDEPLMIPDPNASAPEEWNEEEDGEYIAPMIPNPACAKAAGCGPFRPMIPNPKYKGLWVPPRINNPKYIGEWVPHKTPSDFESLIGIGFELWTMQNDILFDNIYIGHSIEEAEKFAKATFEVKYKHETAQKKVDSFETPSPSEIPEASYLDVVLKKATVFIDLVKRDPISALKEMPGTASTMGTLFLTLIAIFYGIISLISTYSKFDSSTETKIYESETIENDNSKNNMSDENHDSLESETVASTKKRAKRVE</sequence>
<accession>A0ACB7CFA4</accession>